<proteinExistence type="predicted"/>
<dbReference type="EMBL" id="LR797348">
    <property type="protein sequence ID" value="CAB4204610.1"/>
    <property type="molecule type" value="Genomic_DNA"/>
</dbReference>
<sequence>MSATGIFAEAQATLAASLTALGLAVVTDSRNARPMSVVIEPPTFTCFNSNIADITFRLRVLAAPPGNQDASDYLMTAADTIMDSEISVISGNPSMTAIGGQDIPSFDLTIRVSTMRS</sequence>
<dbReference type="EMBL" id="LR797020">
    <property type="protein sequence ID" value="CAB4180845.1"/>
    <property type="molecule type" value="Genomic_DNA"/>
</dbReference>
<evidence type="ECO:0000313" key="2">
    <source>
        <dbReference type="EMBL" id="CAB4194767.1"/>
    </source>
</evidence>
<reference evidence="1" key="1">
    <citation type="submission" date="2020-05" db="EMBL/GenBank/DDBJ databases">
        <authorList>
            <person name="Chiriac C."/>
            <person name="Salcher M."/>
            <person name="Ghai R."/>
            <person name="Kavagutti S V."/>
        </authorList>
    </citation>
    <scope>NUCLEOTIDE SEQUENCE</scope>
</reference>
<accession>A0A6J5QIM9</accession>
<name>A0A6J5QIM9_9CAUD</name>
<evidence type="ECO:0000313" key="3">
    <source>
        <dbReference type="EMBL" id="CAB4204610.1"/>
    </source>
</evidence>
<organism evidence="1">
    <name type="scientific">uncultured Caudovirales phage</name>
    <dbReference type="NCBI Taxonomy" id="2100421"/>
    <lineage>
        <taxon>Viruses</taxon>
        <taxon>Duplodnaviria</taxon>
        <taxon>Heunggongvirae</taxon>
        <taxon>Uroviricota</taxon>
        <taxon>Caudoviricetes</taxon>
        <taxon>Peduoviridae</taxon>
        <taxon>Maltschvirus</taxon>
        <taxon>Maltschvirus maltsch</taxon>
    </lineage>
</organism>
<evidence type="ECO:0000313" key="4">
    <source>
        <dbReference type="EMBL" id="CAB5225752.1"/>
    </source>
</evidence>
<evidence type="ECO:0000313" key="1">
    <source>
        <dbReference type="EMBL" id="CAB4180845.1"/>
    </source>
</evidence>
<protein>
    <submittedName>
        <fullName evidence="1">Uncharacterized protein</fullName>
    </submittedName>
</protein>
<dbReference type="EMBL" id="LR798357">
    <property type="protein sequence ID" value="CAB5225752.1"/>
    <property type="molecule type" value="Genomic_DNA"/>
</dbReference>
<gene>
    <name evidence="1" type="ORF">UFOVP1057_3</name>
    <name evidence="2" type="ORF">UFOVP1273_3</name>
    <name evidence="3" type="ORF">UFOVP1398_16</name>
    <name evidence="4" type="ORF">UFOVP1508_3</name>
</gene>
<dbReference type="EMBL" id="LR797229">
    <property type="protein sequence ID" value="CAB4194767.1"/>
    <property type="molecule type" value="Genomic_DNA"/>
</dbReference>